<dbReference type="Proteomes" id="UP000765338">
    <property type="component" value="Unassembled WGS sequence"/>
</dbReference>
<comment type="caution">
    <text evidence="1">The sequence shown here is derived from an EMBL/GenBank/DDBJ whole genome shotgun (WGS) entry which is preliminary data.</text>
</comment>
<gene>
    <name evidence="1" type="ORF">CPA56_05775</name>
</gene>
<protein>
    <submittedName>
        <fullName evidence="1">Uncharacterized protein</fullName>
    </submittedName>
</protein>
<organism evidence="1 2">
    <name type="scientific">Bombella mellum</name>
    <dbReference type="NCBI Taxonomy" id="2039288"/>
    <lineage>
        <taxon>Bacteria</taxon>
        <taxon>Pseudomonadati</taxon>
        <taxon>Pseudomonadota</taxon>
        <taxon>Alphaproteobacteria</taxon>
        <taxon>Acetobacterales</taxon>
        <taxon>Acetobacteraceae</taxon>
        <taxon>Bombella</taxon>
    </lineage>
</organism>
<keyword evidence="2" id="KW-1185">Reference proteome</keyword>
<name>A0ABR5ZT37_9PROT</name>
<sequence>MIGVIAETAHGAVFQQQGHVGEQAARFLAGYHEAAGLVGMGVQMLPVVLAGRWPFPGTGELGEEKRCLVGLNDGSGNNSVYDSVLRCHPAISRNVDETVISFISVDMFQKFPMAEALNVGRLAACFDLAAWFVDALPGKASRGRYELTKWEVKALFLGVWVNILVTWLYGMDVLSHQTLHRMRLAICGIVMEKLALLKLGRRLHGSTTPLPVAHVVDVYMGLYPGIMGRVSRMLACCPEDYILQPSDYPETLCRDVLDKSLNFFQSGQ</sequence>
<proteinExistence type="predicted"/>
<reference evidence="1 2" key="1">
    <citation type="submission" date="2017-10" db="EMBL/GenBank/DDBJ databases">
        <authorList>
            <person name="Jakob F."/>
        </authorList>
    </citation>
    <scope>NUCLEOTIDE SEQUENCE [LARGE SCALE GENOMIC DNA]</scope>
    <source>
        <strain evidence="1 2">TMW 2.1889</strain>
    </source>
</reference>
<evidence type="ECO:0000313" key="1">
    <source>
        <dbReference type="EMBL" id="MBA5727488.1"/>
    </source>
</evidence>
<dbReference type="EMBL" id="PDLY01000003">
    <property type="protein sequence ID" value="MBA5727488.1"/>
    <property type="molecule type" value="Genomic_DNA"/>
</dbReference>
<evidence type="ECO:0000313" key="2">
    <source>
        <dbReference type="Proteomes" id="UP000765338"/>
    </source>
</evidence>
<accession>A0ABR5ZT37</accession>